<reference evidence="2 3" key="2">
    <citation type="journal article" date="2022" name="Mol. Biol. Evol.">
        <title>Comparative Genomics Reveals Insights into the Divergent Evolution of Astigmatic Mites and Household Pest Adaptations.</title>
        <authorList>
            <person name="Xiong Q."/>
            <person name="Wan A.T."/>
            <person name="Liu X."/>
            <person name="Fung C.S."/>
            <person name="Xiao X."/>
            <person name="Malainual N."/>
            <person name="Hou J."/>
            <person name="Wang L."/>
            <person name="Wang M."/>
            <person name="Yang K.Y."/>
            <person name="Cui Y."/>
            <person name="Leung E.L."/>
            <person name="Nong W."/>
            <person name="Shin S.K."/>
            <person name="Au S.W."/>
            <person name="Jeong K.Y."/>
            <person name="Chew F.T."/>
            <person name="Hui J.H."/>
            <person name="Leung T.F."/>
            <person name="Tungtrongchitr A."/>
            <person name="Zhong N."/>
            <person name="Liu Z."/>
            <person name="Tsui S.K."/>
        </authorList>
    </citation>
    <scope>NUCLEOTIDE SEQUENCE [LARGE SCALE GENOMIC DNA]</scope>
    <source>
        <strain evidence="2">Derp</strain>
    </source>
</reference>
<protein>
    <submittedName>
        <fullName evidence="2">Uncharacterized protein</fullName>
    </submittedName>
</protein>
<accession>A0ABQ8JKN8</accession>
<keyword evidence="3" id="KW-1185">Reference proteome</keyword>
<keyword evidence="1" id="KW-1133">Transmembrane helix</keyword>
<gene>
    <name evidence="2" type="ORF">DERP_007594</name>
</gene>
<organism evidence="2 3">
    <name type="scientific">Dermatophagoides pteronyssinus</name>
    <name type="common">European house dust mite</name>
    <dbReference type="NCBI Taxonomy" id="6956"/>
    <lineage>
        <taxon>Eukaryota</taxon>
        <taxon>Metazoa</taxon>
        <taxon>Ecdysozoa</taxon>
        <taxon>Arthropoda</taxon>
        <taxon>Chelicerata</taxon>
        <taxon>Arachnida</taxon>
        <taxon>Acari</taxon>
        <taxon>Acariformes</taxon>
        <taxon>Sarcoptiformes</taxon>
        <taxon>Astigmata</taxon>
        <taxon>Psoroptidia</taxon>
        <taxon>Analgoidea</taxon>
        <taxon>Pyroglyphidae</taxon>
        <taxon>Dermatophagoidinae</taxon>
        <taxon>Dermatophagoides</taxon>
    </lineage>
</organism>
<dbReference type="EMBL" id="NJHN03000034">
    <property type="protein sequence ID" value="KAH9423003.1"/>
    <property type="molecule type" value="Genomic_DNA"/>
</dbReference>
<proteinExistence type="predicted"/>
<evidence type="ECO:0000313" key="2">
    <source>
        <dbReference type="EMBL" id="KAH9423003.1"/>
    </source>
</evidence>
<evidence type="ECO:0000256" key="1">
    <source>
        <dbReference type="SAM" id="Phobius"/>
    </source>
</evidence>
<feature type="transmembrane region" description="Helical" evidence="1">
    <location>
        <begin position="250"/>
        <end position="270"/>
    </location>
</feature>
<reference evidence="2 3" key="1">
    <citation type="journal article" date="2018" name="J. Allergy Clin. Immunol.">
        <title>High-quality assembly of Dermatophagoides pteronyssinus genome and transcriptome reveals a wide range of novel allergens.</title>
        <authorList>
            <person name="Liu X.Y."/>
            <person name="Yang K.Y."/>
            <person name="Wang M.Q."/>
            <person name="Kwok J.S."/>
            <person name="Zeng X."/>
            <person name="Yang Z."/>
            <person name="Xiao X.J."/>
            <person name="Lau C.P."/>
            <person name="Li Y."/>
            <person name="Huang Z.M."/>
            <person name="Ba J.G."/>
            <person name="Yim A.K."/>
            <person name="Ouyang C.Y."/>
            <person name="Ngai S.M."/>
            <person name="Chan T.F."/>
            <person name="Leung E.L."/>
            <person name="Liu L."/>
            <person name="Liu Z.G."/>
            <person name="Tsui S.K."/>
        </authorList>
    </citation>
    <scope>NUCLEOTIDE SEQUENCE [LARGE SCALE GENOMIC DNA]</scope>
    <source>
        <strain evidence="2">Derp</strain>
    </source>
</reference>
<comment type="caution">
    <text evidence="2">The sequence shown here is derived from an EMBL/GenBank/DDBJ whole genome shotgun (WGS) entry which is preliminary data.</text>
</comment>
<keyword evidence="1" id="KW-0472">Membrane</keyword>
<keyword evidence="1" id="KW-0812">Transmembrane</keyword>
<name>A0ABQ8JKN8_DERPT</name>
<evidence type="ECO:0000313" key="3">
    <source>
        <dbReference type="Proteomes" id="UP000887458"/>
    </source>
</evidence>
<dbReference type="Proteomes" id="UP000887458">
    <property type="component" value="Unassembled WGS sequence"/>
</dbReference>
<sequence length="296" mass="35344">MKSKNRSPILNKLPTSSSSMYGFVILTNTMSANNDDNDRILYDTDSTTSAITINDISFRRKKRRRKKSINKKYFYNDLKNKKLMIKTNRYYYSNGHRCNNHYKICEKQNLKQKNCSEKIEFANFSKPTQNKILDQNNDNNGDHLQFKYFNDHFIRFIVIIVAFSQTIVDNLEWKTFAFLFDLKSNWLQQQQHNFPKIYRIWSKFNSQEIKNKINNMITLLNRHVFRMRKKFSTKPPTTIISDHHYCYRNFAAILNFRILFTFLIIMFCLSSPSLPFKSTRMATKTTTLLTTILCRD</sequence>